<comment type="caution">
    <text evidence="2">The sequence shown here is derived from an EMBL/GenBank/DDBJ whole genome shotgun (WGS) entry which is preliminary data.</text>
</comment>
<sequence length="279" mass="32211">MIYVSTSCLRNPINVIRVLQEYEKANIENVELGSVHNFFDVKKLKQFNFNFIVHNYFPPPKTKLIFNLASQNKSILKRSIKLAKDAINLCCDIESPLYTFHAGFTTDPKKLGVRFSQKNILKKETSLKIFVDSVSDVIDYAKNRGIKIAMEPNVVQKFNLTNNKNELLLFADYDEIKQFYKIFKKKDIGILLDLGHTAVTSYWLNFDKNKFVKLCLDKTFAVHVSNNNGRQDQHNSLTKKCWQTSKLKLFKDVPISLETMNLDISQIQKNMKIANSAIT</sequence>
<keyword evidence="2" id="KW-0255">Endonuclease</keyword>
<keyword evidence="2" id="KW-0378">Hydrolase</keyword>
<dbReference type="EMBL" id="JOSZ01000002">
    <property type="protein sequence ID" value="KFM20112.1"/>
    <property type="molecule type" value="Genomic_DNA"/>
</dbReference>
<dbReference type="Gene3D" id="3.20.20.150">
    <property type="entry name" value="Divalent-metal-dependent TIM barrel enzymes"/>
    <property type="match status" value="1"/>
</dbReference>
<organism evidence="2 3">
    <name type="scientific">Marine Group I thaumarchaeote SCGC AAA799-P11</name>
    <dbReference type="NCBI Taxonomy" id="1502295"/>
    <lineage>
        <taxon>Archaea</taxon>
        <taxon>Nitrososphaerota</taxon>
        <taxon>Marine Group I</taxon>
    </lineage>
</organism>
<evidence type="ECO:0000313" key="2">
    <source>
        <dbReference type="EMBL" id="KFM20112.1"/>
    </source>
</evidence>
<protein>
    <submittedName>
        <fullName evidence="2">Putative endonuclease 4 protein</fullName>
        <ecNumber evidence="2">3.1.21.2</ecNumber>
    </submittedName>
</protein>
<dbReference type="GO" id="GO:0008833">
    <property type="term" value="F:deoxyribonuclease IV (phage-T4-induced) activity"/>
    <property type="evidence" value="ECO:0007669"/>
    <property type="project" value="UniProtKB-EC"/>
</dbReference>
<dbReference type="InterPro" id="IPR013022">
    <property type="entry name" value="Xyl_isomerase-like_TIM-brl"/>
</dbReference>
<keyword evidence="2" id="KW-0540">Nuclease</keyword>
<evidence type="ECO:0000313" key="3">
    <source>
        <dbReference type="Proteomes" id="UP000029387"/>
    </source>
</evidence>
<keyword evidence="3" id="KW-1185">Reference proteome</keyword>
<accession>A0A087S308</accession>
<reference evidence="2 3" key="1">
    <citation type="submission" date="2014-06" db="EMBL/GenBank/DDBJ databases">
        <authorList>
            <person name="Ngugi D.K."/>
            <person name="Blom J."/>
            <person name="Alam I."/>
            <person name="Rashid M."/>
            <person name="Baalawi W."/>
            <person name="Zhang G."/>
            <person name="Hikmawan T."/>
            <person name="Guan Y."/>
            <person name="Antunes A."/>
            <person name="Siam R."/>
            <person name="El-Dorry H."/>
            <person name="Bajic V."/>
            <person name="Stingl U."/>
        </authorList>
    </citation>
    <scope>NUCLEOTIDE SEQUENCE [LARGE SCALE GENOMIC DNA]</scope>
    <source>
        <strain evidence="2">SCGC AAA799-P11</strain>
    </source>
</reference>
<feature type="domain" description="Xylose isomerase-like TIM barrel" evidence="1">
    <location>
        <begin position="42"/>
        <end position="237"/>
    </location>
</feature>
<dbReference type="SUPFAM" id="SSF51658">
    <property type="entry name" value="Xylose isomerase-like"/>
    <property type="match status" value="1"/>
</dbReference>
<name>A0A087S308_9ARCH</name>
<gene>
    <name evidence="2" type="primary">nfo</name>
    <name evidence="2" type="ORF">AAA799P11_00183</name>
</gene>
<dbReference type="EC" id="3.1.21.2" evidence="2"/>
<dbReference type="InterPro" id="IPR036237">
    <property type="entry name" value="Xyl_isomerase-like_sf"/>
</dbReference>
<proteinExistence type="predicted"/>
<evidence type="ECO:0000259" key="1">
    <source>
        <dbReference type="Pfam" id="PF01261"/>
    </source>
</evidence>
<dbReference type="AlphaFoldDB" id="A0A087S308"/>
<dbReference type="Proteomes" id="UP000029387">
    <property type="component" value="Unassembled WGS sequence"/>
</dbReference>
<dbReference type="Pfam" id="PF01261">
    <property type="entry name" value="AP_endonuc_2"/>
    <property type="match status" value="1"/>
</dbReference>